<dbReference type="EMBL" id="JBHFNT010000004">
    <property type="protein sequence ID" value="MFB2832951.1"/>
    <property type="molecule type" value="Genomic_DNA"/>
</dbReference>
<name>A0ABV4WDT6_9CYAN</name>
<dbReference type="Proteomes" id="UP001576780">
    <property type="component" value="Unassembled WGS sequence"/>
</dbReference>
<keyword evidence="1" id="KW-1133">Transmembrane helix</keyword>
<keyword evidence="3" id="KW-0067">ATP-binding</keyword>
<feature type="domain" description="Helicase HerA central" evidence="2">
    <location>
        <begin position="174"/>
        <end position="241"/>
    </location>
</feature>
<dbReference type="GO" id="GO:0004386">
    <property type="term" value="F:helicase activity"/>
    <property type="evidence" value="ECO:0007669"/>
    <property type="project" value="UniProtKB-KW"/>
</dbReference>
<keyword evidence="3" id="KW-0547">Nucleotide-binding</keyword>
<protein>
    <submittedName>
        <fullName evidence="3">Helicase HerA domain-containing protein</fullName>
    </submittedName>
</protein>
<sequence>MMQPTNINDYFNPQRDKKNFNSLWWCLGSAVVSVGVAVTIPMKPDFNLQSFGRVFFSAAVFGSGIGIIKAASEIDEKIYYREQHAEGQKIVFDNAMNRHLTAQTMIDDEFYSRFLPPEEQQCQQQEYQEQETEEYYPQQQAYQPNTNYQEYPEEAEQTNSEYAWSNDLLGYPSVLIWGPQGSGKTSFAEWLVAERLKLGHEIIICDPHREYGQWEGLKVVGDGMDYEAIDKELVSYTSKIKERYKQRAKTKNYNPVPITIICDEFTGWADRCEGAADFMAECLTDIRKVNMHALFIAHAKTNIATGGKKGMSKTKEAGLLELELEAKVNPETRKASPKLKGKLRYPGMADKDRIAVKIAHWMKVSSDFKSLVKQSKSEPQSQQEEPEQANIIDVEVREVTEEAGQLVKVSAEIRTLDEAIALVEIKLNNPDSPPLAEGKNREQIQLIFKALLHHNQGKVNTIKHLWGISKGGNKRYQEAGELYDVLLAECCGNEATEFLSQLATIAFPETRLLPASAGVYFVFNDKYELYYIGSSKNILLRWNSPKYGRHHRYDQVEREAQNQTIKIGWILTSDYERIEADLVAKFKPLWNGTTH</sequence>
<proteinExistence type="predicted"/>
<dbReference type="Pfam" id="PF01935">
    <property type="entry name" value="DUF87"/>
    <property type="match status" value="1"/>
</dbReference>
<evidence type="ECO:0000313" key="3">
    <source>
        <dbReference type="EMBL" id="MFB2832951.1"/>
    </source>
</evidence>
<keyword evidence="3" id="KW-0378">Hydrolase</keyword>
<accession>A0ABV4WDT6</accession>
<dbReference type="InterPro" id="IPR027417">
    <property type="entry name" value="P-loop_NTPase"/>
</dbReference>
<keyword evidence="1" id="KW-0812">Transmembrane</keyword>
<dbReference type="Gene3D" id="3.40.50.300">
    <property type="entry name" value="P-loop containing nucleotide triphosphate hydrolases"/>
    <property type="match status" value="1"/>
</dbReference>
<evidence type="ECO:0000256" key="1">
    <source>
        <dbReference type="SAM" id="Phobius"/>
    </source>
</evidence>
<evidence type="ECO:0000313" key="4">
    <source>
        <dbReference type="Proteomes" id="UP001576780"/>
    </source>
</evidence>
<keyword evidence="3" id="KW-0347">Helicase</keyword>
<dbReference type="Gene3D" id="3.40.1440.10">
    <property type="entry name" value="GIY-YIG endonuclease"/>
    <property type="match status" value="1"/>
</dbReference>
<feature type="transmembrane region" description="Helical" evidence="1">
    <location>
        <begin position="22"/>
        <end position="42"/>
    </location>
</feature>
<organism evidence="3 4">
    <name type="scientific">Floridaenema evergladense BLCC-F167</name>
    <dbReference type="NCBI Taxonomy" id="3153639"/>
    <lineage>
        <taxon>Bacteria</taxon>
        <taxon>Bacillati</taxon>
        <taxon>Cyanobacteriota</taxon>
        <taxon>Cyanophyceae</taxon>
        <taxon>Oscillatoriophycideae</taxon>
        <taxon>Aerosakkonematales</taxon>
        <taxon>Aerosakkonemataceae</taxon>
        <taxon>Floridanema</taxon>
        <taxon>Floridanema evergladense</taxon>
    </lineage>
</organism>
<dbReference type="InterPro" id="IPR002789">
    <property type="entry name" value="HerA_central"/>
</dbReference>
<reference evidence="3 4" key="1">
    <citation type="submission" date="2024-09" db="EMBL/GenBank/DDBJ databases">
        <title>Floridaenema gen nov. (Aerosakkonemataceae, Aerosakkonematales ord. nov., Cyanobacteria) from benthic tropical and subtropical fresh waters, with the description of four new species.</title>
        <authorList>
            <person name="Moretto J.A."/>
            <person name="Berthold D.E."/>
            <person name="Lefler F.W."/>
            <person name="Huang I.-S."/>
            <person name="Laughinghouse H. IV."/>
        </authorList>
    </citation>
    <scope>NUCLEOTIDE SEQUENCE [LARGE SCALE GENOMIC DNA]</scope>
    <source>
        <strain evidence="3 4">BLCC-F167</strain>
    </source>
</reference>
<dbReference type="InterPro" id="IPR035901">
    <property type="entry name" value="GIY-YIG_endonuc_sf"/>
</dbReference>
<keyword evidence="1" id="KW-0472">Membrane</keyword>
<dbReference type="RefSeq" id="WP_413275427.1">
    <property type="nucleotide sequence ID" value="NZ_JBHFNT010000004.1"/>
</dbReference>
<evidence type="ECO:0000259" key="2">
    <source>
        <dbReference type="Pfam" id="PF01935"/>
    </source>
</evidence>
<comment type="caution">
    <text evidence="3">The sequence shown here is derived from an EMBL/GenBank/DDBJ whole genome shotgun (WGS) entry which is preliminary data.</text>
</comment>
<keyword evidence="4" id="KW-1185">Reference proteome</keyword>
<dbReference type="SUPFAM" id="SSF52540">
    <property type="entry name" value="P-loop containing nucleoside triphosphate hydrolases"/>
    <property type="match status" value="1"/>
</dbReference>
<gene>
    <name evidence="3" type="ORF">ACE1CA_00300</name>
</gene>